<dbReference type="InterPro" id="IPR002645">
    <property type="entry name" value="STAS_dom"/>
</dbReference>
<dbReference type="CDD" id="cd07041">
    <property type="entry name" value="STAS_RsbR_RsbS_like"/>
    <property type="match status" value="1"/>
</dbReference>
<dbReference type="InterPro" id="IPR051932">
    <property type="entry name" value="Bact_StressResp_Reg"/>
</dbReference>
<protein>
    <submittedName>
        <fullName evidence="2">Stressosome protein RsbS</fullName>
    </submittedName>
</protein>
<gene>
    <name evidence="2" type="primary">rsbS</name>
    <name evidence="2" type="ORF">PHA8399_02114</name>
</gene>
<dbReference type="SUPFAM" id="SSF52091">
    <property type="entry name" value="SpoIIaa-like"/>
    <property type="match status" value="1"/>
</dbReference>
<dbReference type="AlphaFoldDB" id="A0A0P1HX17"/>
<dbReference type="PANTHER" id="PTHR33745:SF1">
    <property type="entry name" value="RSBT ANTAGONIST PROTEIN RSBS"/>
    <property type="match status" value="1"/>
</dbReference>
<dbReference type="Pfam" id="PF01740">
    <property type="entry name" value="STAS"/>
    <property type="match status" value="1"/>
</dbReference>
<dbReference type="Gene3D" id="3.30.750.24">
    <property type="entry name" value="STAS domain"/>
    <property type="match status" value="1"/>
</dbReference>
<dbReference type="PANTHER" id="PTHR33745">
    <property type="entry name" value="RSBT ANTAGONIST PROTEIN RSBS-RELATED"/>
    <property type="match status" value="1"/>
</dbReference>
<name>A0A0P1HX17_9RHOB</name>
<dbReference type="PROSITE" id="PS50801">
    <property type="entry name" value="STAS"/>
    <property type="match status" value="1"/>
</dbReference>
<dbReference type="InterPro" id="IPR036513">
    <property type="entry name" value="STAS_dom_sf"/>
</dbReference>
<evidence type="ECO:0000259" key="1">
    <source>
        <dbReference type="PROSITE" id="PS50801"/>
    </source>
</evidence>
<dbReference type="STRING" id="1396826.PHA8399_02114"/>
<evidence type="ECO:0000313" key="3">
    <source>
        <dbReference type="Proteomes" id="UP000051326"/>
    </source>
</evidence>
<proteinExistence type="predicted"/>
<evidence type="ECO:0000313" key="2">
    <source>
        <dbReference type="EMBL" id="CUH99988.1"/>
    </source>
</evidence>
<dbReference type="RefSeq" id="WP_058286087.1">
    <property type="nucleotide sequence ID" value="NZ_CP081044.1"/>
</dbReference>
<reference evidence="2 3" key="1">
    <citation type="submission" date="2015-09" db="EMBL/GenBank/DDBJ databases">
        <authorList>
            <consortium name="Swine Surveillance"/>
        </authorList>
    </citation>
    <scope>NUCLEOTIDE SEQUENCE [LARGE SCALE GENOMIC DNA]</scope>
    <source>
        <strain evidence="2 3">CECT 8399</strain>
    </source>
</reference>
<accession>A0A0P1HX17</accession>
<dbReference type="Proteomes" id="UP000051326">
    <property type="component" value="Unassembled WGS sequence"/>
</dbReference>
<dbReference type="EMBL" id="CYSR01000021">
    <property type="protein sequence ID" value="CUH99988.1"/>
    <property type="molecule type" value="Genomic_DNA"/>
</dbReference>
<feature type="domain" description="STAS" evidence="1">
    <location>
        <begin position="3"/>
        <end position="114"/>
    </location>
</feature>
<organism evidence="2 3">
    <name type="scientific">Leisingera aquaemixtae</name>
    <dbReference type="NCBI Taxonomy" id="1396826"/>
    <lineage>
        <taxon>Bacteria</taxon>
        <taxon>Pseudomonadati</taxon>
        <taxon>Pseudomonadota</taxon>
        <taxon>Alphaproteobacteria</taxon>
        <taxon>Rhodobacterales</taxon>
        <taxon>Roseobacteraceae</taxon>
        <taxon>Leisingera</taxon>
    </lineage>
</organism>
<sequence length="118" mass="12626">MGRRVPIVSQGDLLIAAVQEELSDSDIQEMQNHILLEVARLSATKVILDVSLLDVIDSFGTRMLSDIAASVSLRGAKIAIVGIRPEIAMAMVLLGLKLENIPTALNLDHGIAILRDGS</sequence>